<dbReference type="InterPro" id="IPR037239">
    <property type="entry name" value="OSBP_sf"/>
</dbReference>
<dbReference type="EMBL" id="OY731406">
    <property type="protein sequence ID" value="CAJ1975862.1"/>
    <property type="molecule type" value="Genomic_DNA"/>
</dbReference>
<dbReference type="Pfam" id="PF01237">
    <property type="entry name" value="Oxysterol_BP"/>
    <property type="match status" value="1"/>
</dbReference>
<keyword evidence="7" id="KW-1185">Reference proteome</keyword>
<evidence type="ECO:0000256" key="3">
    <source>
        <dbReference type="ARBA" id="ARBA00023055"/>
    </source>
</evidence>
<evidence type="ECO:0000256" key="1">
    <source>
        <dbReference type="ARBA" id="ARBA00003361"/>
    </source>
</evidence>
<dbReference type="GO" id="GO:0032934">
    <property type="term" value="F:sterol binding"/>
    <property type="evidence" value="ECO:0007669"/>
    <property type="project" value="TreeGrafter"/>
</dbReference>
<accession>A0AA86VPB2</accession>
<evidence type="ECO:0000256" key="2">
    <source>
        <dbReference type="ARBA" id="ARBA00008842"/>
    </source>
</evidence>
<keyword evidence="3" id="KW-0813">Transport</keyword>
<dbReference type="AlphaFoldDB" id="A0AA86VPB2"/>
<dbReference type="InterPro" id="IPR018494">
    <property type="entry name" value="Oxysterol-bd_CS"/>
</dbReference>
<dbReference type="FunFam" id="3.30.70.3490:FF:000007">
    <property type="entry name" value="Oxysterol-binding protein-related protein 4B"/>
    <property type="match status" value="1"/>
</dbReference>
<proteinExistence type="inferred from homology"/>
<protein>
    <recommendedName>
        <fullName evidence="8">Oxysterol-binding protein</fullName>
    </recommendedName>
</protein>
<evidence type="ECO:0000313" key="6">
    <source>
        <dbReference type="EMBL" id="CAJ1975862.1"/>
    </source>
</evidence>
<dbReference type="PROSITE" id="PS01013">
    <property type="entry name" value="OSBP"/>
    <property type="match status" value="1"/>
</dbReference>
<comment type="similarity">
    <text evidence="2 5">Belongs to the OSBP family.</text>
</comment>
<keyword evidence="3" id="KW-0445">Lipid transport</keyword>
<reference evidence="6" key="1">
    <citation type="submission" date="2023-10" db="EMBL/GenBank/DDBJ databases">
        <authorList>
            <person name="Domelevo Entfellner J.-B."/>
        </authorList>
    </citation>
    <scope>NUCLEOTIDE SEQUENCE</scope>
</reference>
<dbReference type="GO" id="GO:0006869">
    <property type="term" value="P:lipid transport"/>
    <property type="evidence" value="ECO:0007669"/>
    <property type="project" value="UniProtKB-KW"/>
</dbReference>
<dbReference type="PANTHER" id="PTHR10972:SF102">
    <property type="entry name" value="OXYSTEROL-BINDING PROTEIN"/>
    <property type="match status" value="1"/>
</dbReference>
<evidence type="ECO:0000256" key="5">
    <source>
        <dbReference type="RuleBase" id="RU003844"/>
    </source>
</evidence>
<gene>
    <name evidence="6" type="ORF">AYBTSS11_LOCUS27988</name>
</gene>
<evidence type="ECO:0008006" key="8">
    <source>
        <dbReference type="Google" id="ProtNLM"/>
    </source>
</evidence>
<dbReference type="PANTHER" id="PTHR10972">
    <property type="entry name" value="OXYSTEROL-BINDING PROTEIN-RELATED"/>
    <property type="match status" value="1"/>
</dbReference>
<dbReference type="GO" id="GO:0005829">
    <property type="term" value="C:cytosol"/>
    <property type="evidence" value="ECO:0007669"/>
    <property type="project" value="TreeGrafter"/>
</dbReference>
<keyword evidence="4" id="KW-0446">Lipid-binding</keyword>
<dbReference type="Gene3D" id="2.40.160.120">
    <property type="match status" value="1"/>
</dbReference>
<name>A0AA86VPB2_9FABA</name>
<dbReference type="InterPro" id="IPR000648">
    <property type="entry name" value="Oxysterol-bd"/>
</dbReference>
<dbReference type="FunFam" id="2.40.160.120:FF:000011">
    <property type="entry name" value="Oxysterol-binding protein-related protein 4C"/>
    <property type="match status" value="1"/>
</dbReference>
<dbReference type="SUPFAM" id="SSF144000">
    <property type="entry name" value="Oxysterol-binding protein-like"/>
    <property type="match status" value="1"/>
</dbReference>
<organism evidence="6 7">
    <name type="scientific">Sphenostylis stenocarpa</name>
    <dbReference type="NCBI Taxonomy" id="92480"/>
    <lineage>
        <taxon>Eukaryota</taxon>
        <taxon>Viridiplantae</taxon>
        <taxon>Streptophyta</taxon>
        <taxon>Embryophyta</taxon>
        <taxon>Tracheophyta</taxon>
        <taxon>Spermatophyta</taxon>
        <taxon>Magnoliopsida</taxon>
        <taxon>eudicotyledons</taxon>
        <taxon>Gunneridae</taxon>
        <taxon>Pentapetalae</taxon>
        <taxon>rosids</taxon>
        <taxon>fabids</taxon>
        <taxon>Fabales</taxon>
        <taxon>Fabaceae</taxon>
        <taxon>Papilionoideae</taxon>
        <taxon>50 kb inversion clade</taxon>
        <taxon>NPAAA clade</taxon>
        <taxon>indigoferoid/millettioid clade</taxon>
        <taxon>Phaseoleae</taxon>
        <taxon>Sphenostylis</taxon>
    </lineage>
</organism>
<comment type="function">
    <text evidence="1">May be involved in the transport of sterols.</text>
</comment>
<dbReference type="Gramene" id="rna-AYBTSS11_LOCUS27988">
    <property type="protein sequence ID" value="CAJ1975862.1"/>
    <property type="gene ID" value="gene-AYBTSS11_LOCUS27988"/>
</dbReference>
<dbReference type="Proteomes" id="UP001189624">
    <property type="component" value="Chromosome 9"/>
</dbReference>
<sequence>MIVNQLGSWTIQQRLDSMEGRINCKQFRIREGYGKFLPSYKAWGNRRWGAKSNGQSDGVADMRLGHGAEWDMNDGGHGQIGCCVVLKILSKIPEDFYQTATGHSLPSHTLQYLTFIDFFSLFFFNINMVKMEEDKERKIVLTKPLTIGRESDSDSYKAPNLMQRILSLFKNVRPGSDLTRFQLPPLFNLPKSQLQCYGESVYCTGSDLLSMCNNGESPMDRFISVVAWSISTSRPVTFGVAPYNPILGETHHVSKGNLNVLLEQISHHPPVTALHATDEKENIEMIWCQRPDPKFNGTSVEAKVHGIRQLKLLNHGETYEMNCPHLLLRIIPVTSADWAGTVTIRCQETGLVAELSYRSSNSFLGFGGNHRVIKGKILDSSSLKVLYEVDGHWDSIVKLKDTKKGQVRVIYDANEVLTGLETPILKDSERVWPTESAHVWGKLSEAIMNKDWEKAREAKVEVEERQRDLVKERESKGETWISKHFVVSNNKEGWECSPIQKTVPVAPITAQ</sequence>
<evidence type="ECO:0000256" key="4">
    <source>
        <dbReference type="ARBA" id="ARBA00023121"/>
    </source>
</evidence>
<dbReference type="GO" id="GO:0016020">
    <property type="term" value="C:membrane"/>
    <property type="evidence" value="ECO:0007669"/>
    <property type="project" value="TreeGrafter"/>
</dbReference>
<evidence type="ECO:0000313" key="7">
    <source>
        <dbReference type="Proteomes" id="UP001189624"/>
    </source>
</evidence>
<dbReference type="Gene3D" id="3.30.70.3490">
    <property type="match status" value="1"/>
</dbReference>